<dbReference type="EMBL" id="NAJP01000207">
    <property type="protein sequence ID" value="TKA23723.1"/>
    <property type="molecule type" value="Genomic_DNA"/>
</dbReference>
<accession>A0A4U0TNW3</accession>
<feature type="compositionally biased region" description="Polar residues" evidence="1">
    <location>
        <begin position="63"/>
        <end position="72"/>
    </location>
</feature>
<evidence type="ECO:0000256" key="1">
    <source>
        <dbReference type="SAM" id="MobiDB-lite"/>
    </source>
</evidence>
<sequence>MSRNSTPTFGLRKLTLRDRDAGMPVTTRARSGQTRDLQASQATSSRPSAGPSSMQPAARPGSSRATASSSRLPPSRRQVASAPGGDSSDDDSDGSDGKGGGGQEAASRDNDRLAAIYQMMCPFNEDGLSPPGFAASNNRPDLAPGTQLAHRVVGALYALLRDDDGLNTLRTWIQVPGPQWSTQLATNMYRRFQTVTDGLRRNAAGQGGQDVVRTIDALRGLYVNIDDIRIRYFGNGMDAVHQRSFMTLLVRIMEYIVLNNEDLYRGTNRPAYAGEGNRNERRLFSCFLADESQPGEFLRVLRNTNGHLAHEIERLSSIRTVVQGYAENGVEGGVEHVRLARLAGAFTQLVQSKLAKGREAV</sequence>
<dbReference type="AlphaFoldDB" id="A0A4U0TNW3"/>
<protein>
    <submittedName>
        <fullName evidence="2">Uncharacterized protein</fullName>
    </submittedName>
</protein>
<reference evidence="2 3" key="1">
    <citation type="submission" date="2017-03" db="EMBL/GenBank/DDBJ databases">
        <title>Genomes of endolithic fungi from Antarctica.</title>
        <authorList>
            <person name="Coleine C."/>
            <person name="Masonjones S."/>
            <person name="Stajich J.E."/>
        </authorList>
    </citation>
    <scope>NUCLEOTIDE SEQUENCE [LARGE SCALE GENOMIC DNA]</scope>
    <source>
        <strain evidence="2 3">CCFEE 5311</strain>
    </source>
</reference>
<evidence type="ECO:0000313" key="2">
    <source>
        <dbReference type="EMBL" id="TKA23723.1"/>
    </source>
</evidence>
<feature type="compositionally biased region" description="Polar residues" evidence="1">
    <location>
        <begin position="28"/>
        <end position="55"/>
    </location>
</feature>
<name>A0A4U0TNW3_9PEZI</name>
<evidence type="ECO:0000313" key="3">
    <source>
        <dbReference type="Proteomes" id="UP000310066"/>
    </source>
</evidence>
<feature type="region of interest" description="Disordered" evidence="1">
    <location>
        <begin position="1"/>
        <end position="108"/>
    </location>
</feature>
<gene>
    <name evidence="2" type="ORF">B0A54_17512</name>
</gene>
<dbReference type="STRING" id="329885.A0A4U0TNW3"/>
<organism evidence="2 3">
    <name type="scientific">Friedmanniomyces endolithicus</name>
    <dbReference type="NCBI Taxonomy" id="329885"/>
    <lineage>
        <taxon>Eukaryota</taxon>
        <taxon>Fungi</taxon>
        <taxon>Dikarya</taxon>
        <taxon>Ascomycota</taxon>
        <taxon>Pezizomycotina</taxon>
        <taxon>Dothideomycetes</taxon>
        <taxon>Dothideomycetidae</taxon>
        <taxon>Mycosphaerellales</taxon>
        <taxon>Teratosphaeriaceae</taxon>
        <taxon>Friedmanniomyces</taxon>
    </lineage>
</organism>
<proteinExistence type="predicted"/>
<dbReference type="OrthoDB" id="3856044at2759"/>
<comment type="caution">
    <text evidence="2">The sequence shown here is derived from an EMBL/GenBank/DDBJ whole genome shotgun (WGS) entry which is preliminary data.</text>
</comment>
<dbReference type="Proteomes" id="UP000310066">
    <property type="component" value="Unassembled WGS sequence"/>
</dbReference>